<dbReference type="PANTHER" id="PTHR33446:SF2">
    <property type="entry name" value="PROTEIN TONB"/>
    <property type="match status" value="1"/>
</dbReference>
<keyword evidence="12" id="KW-1185">Reference proteome</keyword>
<dbReference type="GO" id="GO:0015031">
    <property type="term" value="P:protein transport"/>
    <property type="evidence" value="ECO:0007669"/>
    <property type="project" value="UniProtKB-KW"/>
</dbReference>
<gene>
    <name evidence="11" type="ORF">FRZ54_18345</name>
</gene>
<sequence length="141" mass="15429">MKTAGFLLLLVLTGYVAKAQGKIKVSKAAHVNKTFTGCDDEVLASFPGGMRNFNRYIKKSLHYPPHAVVHHIQGKVLLNFAVEKDGSVSAVKVIKGVSPDLDAEAVRILKHSPKWHPTTECGKPAVTEFNLPINFSLKKPK</sequence>
<dbReference type="PROSITE" id="PS52015">
    <property type="entry name" value="TONB_CTD"/>
    <property type="match status" value="1"/>
</dbReference>
<dbReference type="NCBIfam" id="TIGR01352">
    <property type="entry name" value="tonB_Cterm"/>
    <property type="match status" value="1"/>
</dbReference>
<evidence type="ECO:0000313" key="12">
    <source>
        <dbReference type="Proteomes" id="UP000321479"/>
    </source>
</evidence>
<evidence type="ECO:0000256" key="3">
    <source>
        <dbReference type="ARBA" id="ARBA00022448"/>
    </source>
</evidence>
<keyword evidence="6" id="KW-0812">Transmembrane</keyword>
<comment type="similarity">
    <text evidence="2">Belongs to the TonB family.</text>
</comment>
<reference evidence="11 12" key="1">
    <citation type="journal article" date="2017" name="Curr. Microbiol.">
        <title>Mucilaginibacter ginsenosidivorans sp. nov., Isolated from Soil of Ginseng Field.</title>
        <authorList>
            <person name="Kim M.M."/>
            <person name="Siddiqi M.Z."/>
            <person name="Im W.T."/>
        </authorList>
    </citation>
    <scope>NUCLEOTIDE SEQUENCE [LARGE SCALE GENOMIC DNA]</scope>
    <source>
        <strain evidence="11 12">Gsoil 3017</strain>
    </source>
</reference>
<keyword evidence="3" id="KW-0813">Transport</keyword>
<feature type="domain" description="TonB C-terminal" evidence="10">
    <location>
        <begin position="48"/>
        <end position="141"/>
    </location>
</feature>
<dbReference type="RefSeq" id="WP_147033279.1">
    <property type="nucleotide sequence ID" value="NZ_CP042436.1"/>
</dbReference>
<evidence type="ECO:0000256" key="8">
    <source>
        <dbReference type="ARBA" id="ARBA00022989"/>
    </source>
</evidence>
<evidence type="ECO:0000256" key="9">
    <source>
        <dbReference type="ARBA" id="ARBA00023136"/>
    </source>
</evidence>
<keyword evidence="4" id="KW-1003">Cell membrane</keyword>
<dbReference type="Pfam" id="PF03544">
    <property type="entry name" value="TonB_C"/>
    <property type="match status" value="1"/>
</dbReference>
<dbReference type="SUPFAM" id="SSF74653">
    <property type="entry name" value="TolA/TonB C-terminal domain"/>
    <property type="match status" value="1"/>
</dbReference>
<dbReference type="PANTHER" id="PTHR33446">
    <property type="entry name" value="PROTEIN TONB-RELATED"/>
    <property type="match status" value="1"/>
</dbReference>
<dbReference type="GO" id="GO:0055085">
    <property type="term" value="P:transmembrane transport"/>
    <property type="evidence" value="ECO:0007669"/>
    <property type="project" value="InterPro"/>
</dbReference>
<name>A0A5B8UZJ5_9SPHI</name>
<organism evidence="11 12">
    <name type="scientific">Mucilaginibacter ginsenosidivorans</name>
    <dbReference type="NCBI Taxonomy" id="398053"/>
    <lineage>
        <taxon>Bacteria</taxon>
        <taxon>Pseudomonadati</taxon>
        <taxon>Bacteroidota</taxon>
        <taxon>Sphingobacteriia</taxon>
        <taxon>Sphingobacteriales</taxon>
        <taxon>Sphingobacteriaceae</taxon>
        <taxon>Mucilaginibacter</taxon>
    </lineage>
</organism>
<dbReference type="OrthoDB" id="649093at2"/>
<dbReference type="Proteomes" id="UP000321479">
    <property type="component" value="Chromosome"/>
</dbReference>
<protein>
    <submittedName>
        <fullName evidence="11">Energy transducer TonB</fullName>
    </submittedName>
</protein>
<keyword evidence="9" id="KW-0472">Membrane</keyword>
<evidence type="ECO:0000256" key="4">
    <source>
        <dbReference type="ARBA" id="ARBA00022475"/>
    </source>
</evidence>
<accession>A0A5B8UZJ5</accession>
<keyword evidence="8" id="KW-1133">Transmembrane helix</keyword>
<dbReference type="InterPro" id="IPR037682">
    <property type="entry name" value="TonB_C"/>
</dbReference>
<keyword evidence="5" id="KW-0997">Cell inner membrane</keyword>
<comment type="subcellular location">
    <subcellularLocation>
        <location evidence="1">Cell inner membrane</location>
        <topology evidence="1">Single-pass membrane protein</topology>
        <orientation evidence="1">Periplasmic side</orientation>
    </subcellularLocation>
</comment>
<evidence type="ECO:0000256" key="1">
    <source>
        <dbReference type="ARBA" id="ARBA00004383"/>
    </source>
</evidence>
<dbReference type="Gene3D" id="3.30.1150.10">
    <property type="match status" value="1"/>
</dbReference>
<dbReference type="InterPro" id="IPR051045">
    <property type="entry name" value="TonB-dependent_transducer"/>
</dbReference>
<evidence type="ECO:0000256" key="6">
    <source>
        <dbReference type="ARBA" id="ARBA00022692"/>
    </source>
</evidence>
<proteinExistence type="inferred from homology"/>
<evidence type="ECO:0000259" key="10">
    <source>
        <dbReference type="PROSITE" id="PS52015"/>
    </source>
</evidence>
<dbReference type="KEGG" id="mgin:FRZ54_18345"/>
<evidence type="ECO:0000256" key="5">
    <source>
        <dbReference type="ARBA" id="ARBA00022519"/>
    </source>
</evidence>
<evidence type="ECO:0000256" key="7">
    <source>
        <dbReference type="ARBA" id="ARBA00022927"/>
    </source>
</evidence>
<dbReference type="GO" id="GO:0031992">
    <property type="term" value="F:energy transducer activity"/>
    <property type="evidence" value="ECO:0007669"/>
    <property type="project" value="TreeGrafter"/>
</dbReference>
<keyword evidence="7" id="KW-0653">Protein transport</keyword>
<dbReference type="GO" id="GO:0098797">
    <property type="term" value="C:plasma membrane protein complex"/>
    <property type="evidence" value="ECO:0007669"/>
    <property type="project" value="TreeGrafter"/>
</dbReference>
<dbReference type="InterPro" id="IPR006260">
    <property type="entry name" value="TonB/TolA_C"/>
</dbReference>
<dbReference type="EMBL" id="CP042436">
    <property type="protein sequence ID" value="QEC64452.1"/>
    <property type="molecule type" value="Genomic_DNA"/>
</dbReference>
<evidence type="ECO:0000256" key="2">
    <source>
        <dbReference type="ARBA" id="ARBA00006555"/>
    </source>
</evidence>
<evidence type="ECO:0000313" key="11">
    <source>
        <dbReference type="EMBL" id="QEC64452.1"/>
    </source>
</evidence>
<dbReference type="AlphaFoldDB" id="A0A5B8UZJ5"/>